<dbReference type="PANTHER" id="PTHR20881">
    <property type="entry name" value="3-METHYL-2-OXOBUTANOATE HYDROXYMETHYLTRANSFERASE"/>
    <property type="match status" value="1"/>
</dbReference>
<name>B6WAB0_9FIRM</name>
<dbReference type="RefSeq" id="WP_004814862.1">
    <property type="nucleotide sequence ID" value="NZ_ABXA01000037.1"/>
</dbReference>
<dbReference type="InterPro" id="IPR003700">
    <property type="entry name" value="Pantoate_hydroxy_MeTrfase"/>
</dbReference>
<keyword evidence="4" id="KW-0566">Pantothenate biosynthesis</keyword>
<evidence type="ECO:0000256" key="3">
    <source>
        <dbReference type="ARBA" id="ARBA00012618"/>
    </source>
</evidence>
<dbReference type="InterPro" id="IPR015813">
    <property type="entry name" value="Pyrv/PenolPyrv_kinase-like_dom"/>
</dbReference>
<reference evidence="6 7" key="2">
    <citation type="submission" date="2008-10" db="EMBL/GenBank/DDBJ databases">
        <title>Draft genome sequence of Anaerococcus hydrogenalis (DSM 7454).</title>
        <authorList>
            <person name="Sudarsanam P."/>
            <person name="Ley R."/>
            <person name="Guruge J."/>
            <person name="Turnbaugh P.J."/>
            <person name="Mahowald M."/>
            <person name="Liep D."/>
            <person name="Gordon J."/>
        </authorList>
    </citation>
    <scope>NUCLEOTIDE SEQUENCE [LARGE SCALE GENOMIC DNA]</scope>
    <source>
        <strain evidence="6 7">DSM 7454</strain>
    </source>
</reference>
<dbReference type="InterPro" id="IPR040442">
    <property type="entry name" value="Pyrv_kinase-like_dom_sf"/>
</dbReference>
<gene>
    <name evidence="6" type="primary">panB</name>
    <name evidence="6" type="ORF">ANHYDRO_01536</name>
</gene>
<protein>
    <recommendedName>
        <fullName evidence="3">3-methyl-2-oxobutanoate hydroxymethyltransferase</fullName>
        <ecNumber evidence="3">2.1.2.11</ecNumber>
    </recommendedName>
</protein>
<keyword evidence="6" id="KW-0489">Methyltransferase</keyword>
<comment type="similarity">
    <text evidence="1">Belongs to the PanB family.</text>
</comment>
<dbReference type="Gene3D" id="3.20.20.60">
    <property type="entry name" value="Phosphoenolpyruvate-binding domains"/>
    <property type="match status" value="1"/>
</dbReference>
<dbReference type="EC" id="2.1.2.11" evidence="3"/>
<evidence type="ECO:0000256" key="2">
    <source>
        <dbReference type="ARBA" id="ARBA00011424"/>
    </source>
</evidence>
<dbReference type="GO" id="GO:0032259">
    <property type="term" value="P:methylation"/>
    <property type="evidence" value="ECO:0007669"/>
    <property type="project" value="UniProtKB-KW"/>
</dbReference>
<organism evidence="6 7">
    <name type="scientific">Anaerococcus hydrogenalis DSM 7454</name>
    <dbReference type="NCBI Taxonomy" id="561177"/>
    <lineage>
        <taxon>Bacteria</taxon>
        <taxon>Bacillati</taxon>
        <taxon>Bacillota</taxon>
        <taxon>Tissierellia</taxon>
        <taxon>Tissierellales</taxon>
        <taxon>Peptoniphilaceae</taxon>
        <taxon>Anaerococcus</taxon>
    </lineage>
</organism>
<dbReference type="Pfam" id="PF02548">
    <property type="entry name" value="Pantoate_transf"/>
    <property type="match status" value="1"/>
</dbReference>
<dbReference type="GO" id="GO:0003864">
    <property type="term" value="F:3-methyl-2-oxobutanoate hydroxymethyltransferase activity"/>
    <property type="evidence" value="ECO:0007669"/>
    <property type="project" value="UniProtKB-EC"/>
</dbReference>
<dbReference type="EMBL" id="ABXA01000037">
    <property type="protein sequence ID" value="EEB35668.1"/>
    <property type="molecule type" value="Genomic_DNA"/>
</dbReference>
<dbReference type="GO" id="GO:0008168">
    <property type="term" value="F:methyltransferase activity"/>
    <property type="evidence" value="ECO:0007669"/>
    <property type="project" value="UniProtKB-KW"/>
</dbReference>
<evidence type="ECO:0000313" key="7">
    <source>
        <dbReference type="Proteomes" id="UP000005451"/>
    </source>
</evidence>
<comment type="caution">
    <text evidence="6">The sequence shown here is derived from an EMBL/GenBank/DDBJ whole genome shotgun (WGS) entry which is preliminary data.</text>
</comment>
<accession>B6WAB0</accession>
<reference evidence="6 7" key="1">
    <citation type="submission" date="2008-09" db="EMBL/GenBank/DDBJ databases">
        <authorList>
            <person name="Fulton L."/>
            <person name="Clifton S."/>
            <person name="Fulton B."/>
            <person name="Xu J."/>
            <person name="Minx P."/>
            <person name="Pepin K.H."/>
            <person name="Johnson M."/>
            <person name="Thiruvilangam P."/>
            <person name="Bhonagiri V."/>
            <person name="Nash W.E."/>
            <person name="Mardis E.R."/>
            <person name="Wilson R.K."/>
        </authorList>
    </citation>
    <scope>NUCLEOTIDE SEQUENCE [LARGE SCALE GENOMIC DNA]</scope>
    <source>
        <strain evidence="6 7">DSM 7454</strain>
    </source>
</reference>
<dbReference type="GO" id="GO:0000287">
    <property type="term" value="F:magnesium ion binding"/>
    <property type="evidence" value="ECO:0007669"/>
    <property type="project" value="TreeGrafter"/>
</dbReference>
<dbReference type="PANTHER" id="PTHR20881:SF0">
    <property type="entry name" value="3-METHYL-2-OXOBUTANOATE HYDROXYMETHYLTRANSFERASE"/>
    <property type="match status" value="1"/>
</dbReference>
<dbReference type="STRING" id="561177.ANHYDRO_01536"/>
<proteinExistence type="inferred from homology"/>
<dbReference type="GO" id="GO:0015940">
    <property type="term" value="P:pantothenate biosynthetic process"/>
    <property type="evidence" value="ECO:0007669"/>
    <property type="project" value="UniProtKB-KW"/>
</dbReference>
<evidence type="ECO:0000313" key="6">
    <source>
        <dbReference type="EMBL" id="EEB35668.1"/>
    </source>
</evidence>
<keyword evidence="5 6" id="KW-0808">Transferase</keyword>
<evidence type="ECO:0000256" key="1">
    <source>
        <dbReference type="ARBA" id="ARBA00008676"/>
    </source>
</evidence>
<comment type="subunit">
    <text evidence="2">Homodecamer; pentamer of dimers.</text>
</comment>
<evidence type="ECO:0000256" key="5">
    <source>
        <dbReference type="ARBA" id="ARBA00022679"/>
    </source>
</evidence>
<evidence type="ECO:0000256" key="4">
    <source>
        <dbReference type="ARBA" id="ARBA00022655"/>
    </source>
</evidence>
<dbReference type="eggNOG" id="COG0413">
    <property type="taxonomic scope" value="Bacteria"/>
</dbReference>
<dbReference type="Proteomes" id="UP000005451">
    <property type="component" value="Unassembled WGS sequence"/>
</dbReference>
<sequence>MASIVDESDVEVILVGDSLGMTMLGYDSTVPVTIENMIHHGRAVVKGAKNTFITVDMPFGSYEVSKEKAVENAVRIFKETGCDCVKLEGGLEYVDTIKAIINAGVPVMGHIGLTPQSSTMLGGFKVQGTTRDSAKKIN</sequence>
<dbReference type="AlphaFoldDB" id="B6WAB0"/>
<dbReference type="SUPFAM" id="SSF51621">
    <property type="entry name" value="Phosphoenolpyruvate/pyruvate domain"/>
    <property type="match status" value="1"/>
</dbReference>